<accession>A0AAE9SVS1</accession>
<dbReference type="InterPro" id="IPR036388">
    <property type="entry name" value="WH-like_DNA-bd_sf"/>
</dbReference>
<gene>
    <name evidence="7" type="ORF">DCM83_19925</name>
</gene>
<organism evidence="7 8">
    <name type="scientific">Bradyrhizobium betae</name>
    <dbReference type="NCBI Taxonomy" id="244734"/>
    <lineage>
        <taxon>Bacteria</taxon>
        <taxon>Pseudomonadati</taxon>
        <taxon>Pseudomonadota</taxon>
        <taxon>Alphaproteobacteria</taxon>
        <taxon>Hyphomicrobiales</taxon>
        <taxon>Nitrobacteraceae</taxon>
        <taxon>Bradyrhizobium</taxon>
    </lineage>
</organism>
<comment type="similarity">
    <text evidence="2">Belongs to the LysR transcriptional regulatory family.</text>
</comment>
<keyword evidence="3" id="KW-0805">Transcription regulation</keyword>
<evidence type="ECO:0000259" key="6">
    <source>
        <dbReference type="PROSITE" id="PS50931"/>
    </source>
</evidence>
<feature type="domain" description="HTH lysR-type" evidence="6">
    <location>
        <begin position="5"/>
        <end position="62"/>
    </location>
</feature>
<evidence type="ECO:0000256" key="3">
    <source>
        <dbReference type="ARBA" id="ARBA00023015"/>
    </source>
</evidence>
<dbReference type="Pfam" id="PF03466">
    <property type="entry name" value="LysR_substrate"/>
    <property type="match status" value="1"/>
</dbReference>
<dbReference type="SUPFAM" id="SSF46785">
    <property type="entry name" value="Winged helix' DNA-binding domain"/>
    <property type="match status" value="1"/>
</dbReference>
<protein>
    <submittedName>
        <fullName evidence="7">LysR family transcriptional regulator</fullName>
    </submittedName>
</protein>
<proteinExistence type="inferred from homology"/>
<keyword evidence="4" id="KW-0238">DNA-binding</keyword>
<dbReference type="InterPro" id="IPR000847">
    <property type="entry name" value="LysR_HTH_N"/>
</dbReference>
<dbReference type="RefSeq" id="WP_257179650.1">
    <property type="nucleotide sequence ID" value="NZ_CP028989.1"/>
</dbReference>
<comment type="function">
    <text evidence="1">NodD regulates the expression of the nodABCFE genes which encode other nodulation proteins. NodD is also a negative regulator of its own expression. Binds flavonoids as inducers.</text>
</comment>
<dbReference type="Proteomes" id="UP001058872">
    <property type="component" value="Chromosome"/>
</dbReference>
<reference evidence="7" key="1">
    <citation type="submission" date="2018-04" db="EMBL/GenBank/DDBJ databases">
        <title>Genomes of Endosymbiotic and Endophytic Bradyrhizobium Publication status.</title>
        <authorList>
            <person name="Guha S."/>
            <person name="Jorrin B."/>
            <person name="Sarkar M."/>
            <person name="Poole P.S."/>
            <person name="DasGupta M."/>
        </authorList>
    </citation>
    <scope>NUCLEOTIDE SEQUENCE</scope>
    <source>
        <strain evidence="7">WBOS16</strain>
    </source>
</reference>
<dbReference type="PANTHER" id="PTHR30537:SF3">
    <property type="entry name" value="TRANSCRIPTIONAL REGULATORY PROTEIN"/>
    <property type="match status" value="1"/>
</dbReference>
<dbReference type="GO" id="GO:0003700">
    <property type="term" value="F:DNA-binding transcription factor activity"/>
    <property type="evidence" value="ECO:0007669"/>
    <property type="project" value="InterPro"/>
</dbReference>
<dbReference type="SUPFAM" id="SSF53850">
    <property type="entry name" value="Periplasmic binding protein-like II"/>
    <property type="match status" value="1"/>
</dbReference>
<sequence>MVQRLDWDDLRYVLAVADEGSLAGGARSLGVNHTTVLRRIGVIEKRLGLRLFERLPSGYLLTAGGKEMIVAARNVDDTIAALERRLAGRDLELSGQLRITTTDTLMVSVLPAALGEFADQHSGITIEIAIANAMYSLTRRDADVAVRPATNPPSHLVGRRIASLAFAVYASPRYLDRTGISPSLSAPHRWLAPDDSLSASTIARWMHGVNGEAEVVARANSLVALRDLAREGIGVTALPCYLGDLSPGLTRLGEPIAAMTSALWVLTHEDLRETARVRAFTEFVSEAFIKRRALLEGRAGGDAVAPIGDR</sequence>
<name>A0AAE9SVS1_9BRAD</name>
<dbReference type="GO" id="GO:0043565">
    <property type="term" value="F:sequence-specific DNA binding"/>
    <property type="evidence" value="ECO:0007669"/>
    <property type="project" value="TreeGrafter"/>
</dbReference>
<dbReference type="PANTHER" id="PTHR30537">
    <property type="entry name" value="HTH-TYPE TRANSCRIPTIONAL REGULATOR"/>
    <property type="match status" value="1"/>
</dbReference>
<dbReference type="GO" id="GO:0006351">
    <property type="term" value="P:DNA-templated transcription"/>
    <property type="evidence" value="ECO:0007669"/>
    <property type="project" value="TreeGrafter"/>
</dbReference>
<evidence type="ECO:0000256" key="5">
    <source>
        <dbReference type="ARBA" id="ARBA00023163"/>
    </source>
</evidence>
<dbReference type="Pfam" id="PF00126">
    <property type="entry name" value="HTH_1"/>
    <property type="match status" value="1"/>
</dbReference>
<dbReference type="Gene3D" id="1.10.10.10">
    <property type="entry name" value="Winged helix-like DNA-binding domain superfamily/Winged helix DNA-binding domain"/>
    <property type="match status" value="1"/>
</dbReference>
<dbReference type="PROSITE" id="PS50931">
    <property type="entry name" value="HTH_LYSR"/>
    <property type="match status" value="1"/>
</dbReference>
<keyword evidence="5" id="KW-0804">Transcription</keyword>
<evidence type="ECO:0000256" key="1">
    <source>
        <dbReference type="ARBA" id="ARBA00003502"/>
    </source>
</evidence>
<dbReference type="AlphaFoldDB" id="A0AAE9SVS1"/>
<evidence type="ECO:0000256" key="4">
    <source>
        <dbReference type="ARBA" id="ARBA00023125"/>
    </source>
</evidence>
<evidence type="ECO:0000313" key="7">
    <source>
        <dbReference type="EMBL" id="UUO67246.1"/>
    </source>
</evidence>
<evidence type="ECO:0000313" key="8">
    <source>
        <dbReference type="Proteomes" id="UP001058872"/>
    </source>
</evidence>
<dbReference type="Gene3D" id="3.40.190.290">
    <property type="match status" value="1"/>
</dbReference>
<dbReference type="EMBL" id="CP028989">
    <property type="protein sequence ID" value="UUO67246.1"/>
    <property type="molecule type" value="Genomic_DNA"/>
</dbReference>
<dbReference type="InterPro" id="IPR036390">
    <property type="entry name" value="WH_DNA-bd_sf"/>
</dbReference>
<evidence type="ECO:0000256" key="2">
    <source>
        <dbReference type="ARBA" id="ARBA00009437"/>
    </source>
</evidence>
<dbReference type="InterPro" id="IPR058163">
    <property type="entry name" value="LysR-type_TF_proteobact-type"/>
</dbReference>
<dbReference type="InterPro" id="IPR005119">
    <property type="entry name" value="LysR_subst-bd"/>
</dbReference>